<dbReference type="AlphaFoldDB" id="A0A243WI77"/>
<accession>A0A243WI77</accession>
<evidence type="ECO:0000256" key="5">
    <source>
        <dbReference type="ARBA" id="ARBA00023237"/>
    </source>
</evidence>
<evidence type="ECO:0000313" key="9">
    <source>
        <dbReference type="EMBL" id="OUJ75538.1"/>
    </source>
</evidence>
<feature type="signal peptide" evidence="7">
    <location>
        <begin position="1"/>
        <end position="30"/>
    </location>
</feature>
<dbReference type="CDD" id="cd08977">
    <property type="entry name" value="SusD"/>
    <property type="match status" value="1"/>
</dbReference>
<dbReference type="OrthoDB" id="9794888at2"/>
<feature type="coiled-coil region" evidence="6">
    <location>
        <begin position="191"/>
        <end position="218"/>
    </location>
</feature>
<feature type="chain" id="PRO_5012986976" description="RagB/SusD domain-containing protein" evidence="7">
    <location>
        <begin position="31"/>
        <end position="470"/>
    </location>
</feature>
<evidence type="ECO:0000256" key="6">
    <source>
        <dbReference type="SAM" id="Coils"/>
    </source>
</evidence>
<dbReference type="InterPro" id="IPR011990">
    <property type="entry name" value="TPR-like_helical_dom_sf"/>
</dbReference>
<dbReference type="EMBL" id="MTSE01000002">
    <property type="protein sequence ID" value="OUJ75538.1"/>
    <property type="molecule type" value="Genomic_DNA"/>
</dbReference>
<comment type="similarity">
    <text evidence="2">Belongs to the SusD family.</text>
</comment>
<dbReference type="SUPFAM" id="SSF48452">
    <property type="entry name" value="TPR-like"/>
    <property type="match status" value="1"/>
</dbReference>
<dbReference type="PROSITE" id="PS51257">
    <property type="entry name" value="PROKAR_LIPOPROTEIN"/>
    <property type="match status" value="1"/>
</dbReference>
<evidence type="ECO:0000256" key="7">
    <source>
        <dbReference type="SAM" id="SignalP"/>
    </source>
</evidence>
<evidence type="ECO:0000256" key="1">
    <source>
        <dbReference type="ARBA" id="ARBA00004442"/>
    </source>
</evidence>
<reference evidence="9 10" key="1">
    <citation type="submission" date="2017-01" db="EMBL/GenBank/DDBJ databases">
        <title>A new Hymenobacter.</title>
        <authorList>
            <person name="Liang Y."/>
            <person name="Feng F."/>
        </authorList>
    </citation>
    <scope>NUCLEOTIDE SEQUENCE [LARGE SCALE GENOMIC DNA]</scope>
    <source>
        <strain evidence="9">MIMBbqt21</strain>
    </source>
</reference>
<keyword evidence="10" id="KW-1185">Reference proteome</keyword>
<keyword evidence="4" id="KW-0472">Membrane</keyword>
<protein>
    <recommendedName>
        <fullName evidence="8">RagB/SusD domain-containing protein</fullName>
    </recommendedName>
</protein>
<evidence type="ECO:0000256" key="3">
    <source>
        <dbReference type="ARBA" id="ARBA00022729"/>
    </source>
</evidence>
<dbReference type="GO" id="GO:0009279">
    <property type="term" value="C:cell outer membrane"/>
    <property type="evidence" value="ECO:0007669"/>
    <property type="project" value="UniProtKB-SubCell"/>
</dbReference>
<proteinExistence type="inferred from homology"/>
<evidence type="ECO:0000256" key="4">
    <source>
        <dbReference type="ARBA" id="ARBA00023136"/>
    </source>
</evidence>
<dbReference type="Proteomes" id="UP000194873">
    <property type="component" value="Unassembled WGS sequence"/>
</dbReference>
<dbReference type="Gene3D" id="1.25.40.390">
    <property type="match status" value="1"/>
</dbReference>
<evidence type="ECO:0000313" key="10">
    <source>
        <dbReference type="Proteomes" id="UP000194873"/>
    </source>
</evidence>
<organism evidence="9 10">
    <name type="scientific">Hymenobacter crusticola</name>
    <dbReference type="NCBI Taxonomy" id="1770526"/>
    <lineage>
        <taxon>Bacteria</taxon>
        <taxon>Pseudomonadati</taxon>
        <taxon>Bacteroidota</taxon>
        <taxon>Cytophagia</taxon>
        <taxon>Cytophagales</taxon>
        <taxon>Hymenobacteraceae</taxon>
        <taxon>Hymenobacter</taxon>
    </lineage>
</organism>
<evidence type="ECO:0000259" key="8">
    <source>
        <dbReference type="Pfam" id="PF07980"/>
    </source>
</evidence>
<sequence>MYTIFKHNARPLWMAGMLVALLGVSSCSLTEIDQVTDPNNASIESVLANASQAQLNALAVGVEASLRLGHANNSSYNQVVGTLGREVVILAQTESRWYLELQGRRGNNTIDVLDDGAYYNGQYTDFARVGRAARVFRASADASAVVNAEQKSGVAGFTRTYEALSKLHLLNLQGENGIRVDLDNIQKPGKFVSQEEALTNIRQQLDQADQDLASAGAAFAFPLSSGYAGFNTPATFRRFNRALAARVALYQKDYAGALAALNASFYDRAGSLTLGPKITFNAATAGDVGNPYYQVPDGNPTNLAAVPDNFVTEAEAGDLRLAKVGLRTTPRTLGGITGTYESRLFTSQNAPLDIIRNEELILIAAEARVGTNDLTGALADINAIRTRAGGLAARTAASFSGTTSYIDEILRQRRYSLFYEGHRLVDLRRLNRLNPNPAPNQTLAYTAPPFKLFDRLERPAAEKQWDIANP</sequence>
<name>A0A243WI77_9BACT</name>
<dbReference type="Pfam" id="PF07980">
    <property type="entry name" value="SusD_RagB"/>
    <property type="match status" value="1"/>
</dbReference>
<dbReference type="InterPro" id="IPR012944">
    <property type="entry name" value="SusD_RagB_dom"/>
</dbReference>
<evidence type="ECO:0000256" key="2">
    <source>
        <dbReference type="ARBA" id="ARBA00006275"/>
    </source>
</evidence>
<keyword evidence="6" id="KW-0175">Coiled coil</keyword>
<comment type="caution">
    <text evidence="9">The sequence shown here is derived from an EMBL/GenBank/DDBJ whole genome shotgun (WGS) entry which is preliminary data.</text>
</comment>
<dbReference type="RefSeq" id="WP_086593081.1">
    <property type="nucleotide sequence ID" value="NZ_MTSE01000002.1"/>
</dbReference>
<feature type="domain" description="RagB/SusD" evidence="8">
    <location>
        <begin position="347"/>
        <end position="450"/>
    </location>
</feature>
<gene>
    <name evidence="9" type="ORF">BXP70_05890</name>
</gene>
<keyword evidence="5" id="KW-0998">Cell outer membrane</keyword>
<comment type="subcellular location">
    <subcellularLocation>
        <location evidence="1">Cell outer membrane</location>
    </subcellularLocation>
</comment>
<keyword evidence="3 7" id="KW-0732">Signal</keyword>